<evidence type="ECO:0000256" key="9">
    <source>
        <dbReference type="ARBA" id="ARBA00047597"/>
    </source>
</evidence>
<name>A0A814S050_9BILA</name>
<evidence type="ECO:0000256" key="8">
    <source>
        <dbReference type="ARBA" id="ARBA00023026"/>
    </source>
</evidence>
<dbReference type="Proteomes" id="UP000663860">
    <property type="component" value="Unassembled WGS sequence"/>
</dbReference>
<organism evidence="12 14">
    <name type="scientific">Adineta steineri</name>
    <dbReference type="NCBI Taxonomy" id="433720"/>
    <lineage>
        <taxon>Eukaryota</taxon>
        <taxon>Metazoa</taxon>
        <taxon>Spiralia</taxon>
        <taxon>Gnathifera</taxon>
        <taxon>Rotifera</taxon>
        <taxon>Eurotatoria</taxon>
        <taxon>Bdelloidea</taxon>
        <taxon>Adinetida</taxon>
        <taxon>Adinetidae</taxon>
        <taxon>Adineta</taxon>
    </lineage>
</organism>
<dbReference type="EMBL" id="CAJNOE010000312">
    <property type="protein sequence ID" value="CAF1140719.1"/>
    <property type="molecule type" value="Genomic_DNA"/>
</dbReference>
<dbReference type="EC" id="2.4.2.31" evidence="10"/>
<evidence type="ECO:0000313" key="14">
    <source>
        <dbReference type="Proteomes" id="UP000663860"/>
    </source>
</evidence>
<dbReference type="AlphaFoldDB" id="A0A814S050"/>
<dbReference type="PANTHER" id="PTHR10339:SF25">
    <property type="entry name" value="SECRETED EXOENZYME S"/>
    <property type="match status" value="1"/>
</dbReference>
<dbReference type="GO" id="GO:0003950">
    <property type="term" value="F:NAD+ poly-ADP-ribosyltransferase activity"/>
    <property type="evidence" value="ECO:0007669"/>
    <property type="project" value="TreeGrafter"/>
</dbReference>
<feature type="compositionally biased region" description="Low complexity" evidence="11">
    <location>
        <begin position="242"/>
        <end position="254"/>
    </location>
</feature>
<comment type="caution">
    <text evidence="12">The sequence shown here is derived from an EMBL/GenBank/DDBJ whole genome shotgun (WGS) entry which is preliminary data.</text>
</comment>
<keyword evidence="6 10" id="KW-0808">Transferase</keyword>
<dbReference type="GO" id="GO:0016779">
    <property type="term" value="F:nucleotidyltransferase activity"/>
    <property type="evidence" value="ECO:0007669"/>
    <property type="project" value="UniProtKB-KW"/>
</dbReference>
<evidence type="ECO:0000313" key="12">
    <source>
        <dbReference type="EMBL" id="CAF1140719.1"/>
    </source>
</evidence>
<evidence type="ECO:0000256" key="4">
    <source>
        <dbReference type="ARBA" id="ARBA00022656"/>
    </source>
</evidence>
<keyword evidence="8" id="KW-0843">Virulence</keyword>
<evidence type="ECO:0000313" key="13">
    <source>
        <dbReference type="EMBL" id="CAF4068587.1"/>
    </source>
</evidence>
<dbReference type="GO" id="GO:0106274">
    <property type="term" value="F:NAD+-protein-arginine ADP-ribosyltransferase activity"/>
    <property type="evidence" value="ECO:0007669"/>
    <property type="project" value="UniProtKB-EC"/>
</dbReference>
<keyword evidence="10" id="KW-0520">NAD</keyword>
<gene>
    <name evidence="12" type="ORF">IZO911_LOCUS25209</name>
    <name evidence="13" type="ORF">KXQ929_LOCUS32597</name>
</gene>
<evidence type="ECO:0000256" key="5">
    <source>
        <dbReference type="ARBA" id="ARBA00022676"/>
    </source>
</evidence>
<dbReference type="GO" id="GO:0005576">
    <property type="term" value="C:extracellular region"/>
    <property type="evidence" value="ECO:0007669"/>
    <property type="project" value="UniProtKB-SubCell"/>
</dbReference>
<dbReference type="Gene3D" id="3.90.176.10">
    <property type="entry name" value="Toxin ADP-ribosyltransferase, Chain A, domain 1"/>
    <property type="match status" value="1"/>
</dbReference>
<evidence type="ECO:0000256" key="10">
    <source>
        <dbReference type="RuleBase" id="RU361228"/>
    </source>
</evidence>
<keyword evidence="7" id="KW-0548">Nucleotidyltransferase</keyword>
<keyword evidence="4" id="KW-0800">Toxin</keyword>
<dbReference type="EMBL" id="CAJOBB010003983">
    <property type="protein sequence ID" value="CAF4068587.1"/>
    <property type="molecule type" value="Genomic_DNA"/>
</dbReference>
<dbReference type="GO" id="GO:0090729">
    <property type="term" value="F:toxin activity"/>
    <property type="evidence" value="ECO:0007669"/>
    <property type="project" value="UniProtKB-KW"/>
</dbReference>
<evidence type="ECO:0000256" key="2">
    <source>
        <dbReference type="ARBA" id="ARBA00009558"/>
    </source>
</evidence>
<evidence type="ECO:0000256" key="7">
    <source>
        <dbReference type="ARBA" id="ARBA00022695"/>
    </source>
</evidence>
<evidence type="ECO:0000256" key="1">
    <source>
        <dbReference type="ARBA" id="ARBA00004613"/>
    </source>
</evidence>
<keyword evidence="5 10" id="KW-0328">Glycosyltransferase</keyword>
<dbReference type="Pfam" id="PF01129">
    <property type="entry name" value="ART"/>
    <property type="match status" value="1"/>
</dbReference>
<dbReference type="SUPFAM" id="SSF56399">
    <property type="entry name" value="ADP-ribosylation"/>
    <property type="match status" value="1"/>
</dbReference>
<feature type="region of interest" description="Disordered" evidence="11">
    <location>
        <begin position="229"/>
        <end position="267"/>
    </location>
</feature>
<keyword evidence="3" id="KW-0964">Secreted</keyword>
<comment type="catalytic activity">
    <reaction evidence="9 10">
        <text>L-arginyl-[protein] + NAD(+) = N(omega)-(ADP-D-ribosyl)-L-arginyl-[protein] + nicotinamide + H(+)</text>
        <dbReference type="Rhea" id="RHEA:19149"/>
        <dbReference type="Rhea" id="RHEA-COMP:10532"/>
        <dbReference type="Rhea" id="RHEA-COMP:15087"/>
        <dbReference type="ChEBI" id="CHEBI:15378"/>
        <dbReference type="ChEBI" id="CHEBI:17154"/>
        <dbReference type="ChEBI" id="CHEBI:29965"/>
        <dbReference type="ChEBI" id="CHEBI:57540"/>
        <dbReference type="ChEBI" id="CHEBI:142554"/>
        <dbReference type="EC" id="2.4.2.31"/>
    </reaction>
</comment>
<dbReference type="InterPro" id="IPR050999">
    <property type="entry name" value="ADP-ribosyltransferase_ARG"/>
</dbReference>
<keyword evidence="10" id="KW-0521">NADP</keyword>
<comment type="similarity">
    <text evidence="2 10">Belongs to the Arg-specific ADP-ribosyltransferase family.</text>
</comment>
<accession>A0A814S050</accession>
<dbReference type="Proteomes" id="UP000663868">
    <property type="component" value="Unassembled WGS sequence"/>
</dbReference>
<evidence type="ECO:0000256" key="11">
    <source>
        <dbReference type="SAM" id="MobiDB-lite"/>
    </source>
</evidence>
<evidence type="ECO:0000256" key="3">
    <source>
        <dbReference type="ARBA" id="ARBA00022525"/>
    </source>
</evidence>
<dbReference type="PANTHER" id="PTHR10339">
    <property type="entry name" value="ADP-RIBOSYLTRANSFERASE"/>
    <property type="match status" value="1"/>
</dbReference>
<dbReference type="InterPro" id="IPR000768">
    <property type="entry name" value="ART"/>
</dbReference>
<evidence type="ECO:0000256" key="6">
    <source>
        <dbReference type="ARBA" id="ARBA00022679"/>
    </source>
</evidence>
<reference evidence="12" key="1">
    <citation type="submission" date="2021-02" db="EMBL/GenBank/DDBJ databases">
        <authorList>
            <person name="Nowell W R."/>
        </authorList>
    </citation>
    <scope>NUCLEOTIDE SEQUENCE</scope>
</reference>
<protein>
    <recommendedName>
        <fullName evidence="10">NAD(P)(+)--arginine ADP-ribosyltransferase</fullName>
        <ecNumber evidence="10">2.4.2.31</ecNumber>
    </recommendedName>
    <alternativeName>
        <fullName evidence="10">Mono(ADP-ribosyl)transferase</fullName>
    </alternativeName>
</protein>
<dbReference type="PROSITE" id="PS51996">
    <property type="entry name" value="TR_MART"/>
    <property type="match status" value="1"/>
</dbReference>
<proteinExistence type="inferred from homology"/>
<sequence length="267" mass="30002">MSSSGERFTDVDLGDKRLPACYGYITWKLLPLDQAVADLRDSLPEINEFVKFAKKHCTFPNEHMLDKDEAAAIYLYTMEMSEDKCVYRILNQALRQQDRSKVRPWFAYLKLLNCATSKLPKVKDTVWRGIDKDVTQSFKKGQKITWWSISSCSASVDVISTFLGKVPHSTLFNIQCSTGKSISAYTCYPSENEVILMPGTTFKVVADPFHHQGGLHIIHLKEIAEDDDDNDNAVEQKGSMKSLTSDASATDSTTQKLANINLGEEKS</sequence>
<comment type="subcellular location">
    <subcellularLocation>
        <location evidence="1">Secreted</location>
    </subcellularLocation>
</comment>